<comment type="similarity">
    <text evidence="3">In the N-terminal section; belongs to the LXG family.</text>
</comment>
<keyword evidence="4" id="KW-0175">Coiled coil</keyword>
<evidence type="ECO:0000256" key="1">
    <source>
        <dbReference type="ARBA" id="ARBA00004613"/>
    </source>
</evidence>
<feature type="region of interest" description="Disordered" evidence="5">
    <location>
        <begin position="458"/>
        <end position="477"/>
    </location>
</feature>
<dbReference type="PROSITE" id="PS51756">
    <property type="entry name" value="LXG"/>
    <property type="match status" value="1"/>
</dbReference>
<evidence type="ECO:0000256" key="4">
    <source>
        <dbReference type="SAM" id="Coils"/>
    </source>
</evidence>
<gene>
    <name evidence="7" type="ORF">PJ311_00385</name>
</gene>
<dbReference type="PANTHER" id="PTHR34976">
    <property type="entry name" value="RIBONUCLEASE YQCG-RELATED"/>
    <property type="match status" value="1"/>
</dbReference>
<organism evidence="7 8">
    <name type="scientific">Bacillus changyiensis</name>
    <dbReference type="NCBI Taxonomy" id="3004103"/>
    <lineage>
        <taxon>Bacteria</taxon>
        <taxon>Bacillati</taxon>
        <taxon>Bacillota</taxon>
        <taxon>Bacilli</taxon>
        <taxon>Bacillales</taxon>
        <taxon>Bacillaceae</taxon>
        <taxon>Bacillus</taxon>
    </lineage>
</organism>
<dbReference type="EMBL" id="JAQKAB010000001">
    <property type="protein sequence ID" value="MDA7025065.1"/>
    <property type="molecule type" value="Genomic_DNA"/>
</dbReference>
<feature type="coiled-coil region" evidence="4">
    <location>
        <begin position="241"/>
        <end position="275"/>
    </location>
</feature>
<reference evidence="7 8" key="1">
    <citation type="submission" date="2023-01" db="EMBL/GenBank/DDBJ databases">
        <title>Bacillus changyiensis sp. nov., isolated from a coastal deposit.</title>
        <authorList>
            <person name="Xiao G."/>
            <person name="Lai Q."/>
            <person name="Hu Z."/>
            <person name="Shao Z."/>
        </authorList>
    </citation>
    <scope>NUCLEOTIDE SEQUENCE [LARGE SCALE GENOMIC DNA]</scope>
    <source>
        <strain evidence="7 8">CLL-7-23</strain>
    </source>
</reference>
<dbReference type="InterPro" id="IPR051768">
    <property type="entry name" value="Bact_secretion_toxin"/>
</dbReference>
<comment type="subcellular location">
    <subcellularLocation>
        <location evidence="1">Secreted</location>
    </subcellularLocation>
</comment>
<keyword evidence="2" id="KW-0964">Secreted</keyword>
<dbReference type="InterPro" id="IPR006829">
    <property type="entry name" value="LXG_dom"/>
</dbReference>
<evidence type="ECO:0000313" key="8">
    <source>
        <dbReference type="Proteomes" id="UP001211894"/>
    </source>
</evidence>
<protein>
    <submittedName>
        <fullName evidence="7">T7SS effector LXG polymorphic toxin</fullName>
    </submittedName>
</protein>
<sequence>MADKKKKNNELDSSAKVFEASTLIERADLRKKDYENLKEKLQTLKTACLGVADLGDDFTGKGADNIKEFFRGQAEVVDSWIKLADMQISFFNGVAGDVKDKKLTDSYIEMSFLKTELKNADKKSDQIVDSLKSDMDRIIDRVNDIVDLDKWTDHNYTVEMSKAQTTRKNAIDAVDDLDESLTGEYTRAVAEAESVFKKYSALMEATSNGKSASPMYFDKKAFHSNKSYKEAINTDKQATTYINAKKEQAEARELQAKQEEEMERLRKLQEEEENKPWYQKALDGTKTFVGEASGYYDYKRAKDGVDPVTGEKLTAGQRAAAAAMAAAGFIPVVGWAGRAAKGAKGVYGAYKAGKAISTADKALTAYKTTATFNNLQNVQKGLYGLASTNGFSEALTGRDMFGNKISDEQHQNSLNHAIAMLSPLGMQKAGKVLNVNSHNGKVTNLYRGEDFPYNPKRPNGIGKSHISPKTGNLVPANKSGMYQDRQVTVTEHILGGYRKGGKSNSPYTSFTINKKVAKGYGENILELDIPALRKAIRSGEVKDIVILSPKQIERLIKNDTRQSEHWKNLALKWTQRDTEYFVKGEVPKQFIKLHLKE</sequence>
<evidence type="ECO:0000256" key="2">
    <source>
        <dbReference type="ARBA" id="ARBA00022525"/>
    </source>
</evidence>
<proteinExistence type="inferred from homology"/>
<dbReference type="InterPro" id="IPR027797">
    <property type="entry name" value="PT-TG_dom"/>
</dbReference>
<evidence type="ECO:0000313" key="7">
    <source>
        <dbReference type="EMBL" id="MDA7025065.1"/>
    </source>
</evidence>
<dbReference type="Proteomes" id="UP001211894">
    <property type="component" value="Unassembled WGS sequence"/>
</dbReference>
<comment type="caution">
    <text evidence="7">The sequence shown here is derived from an EMBL/GenBank/DDBJ whole genome shotgun (WGS) entry which is preliminary data.</text>
</comment>
<evidence type="ECO:0000256" key="3">
    <source>
        <dbReference type="ARBA" id="ARBA00034117"/>
    </source>
</evidence>
<dbReference type="Pfam" id="PF14449">
    <property type="entry name" value="PT-TG"/>
    <property type="match status" value="1"/>
</dbReference>
<accession>A0ABT4WYE8</accession>
<keyword evidence="8" id="KW-1185">Reference proteome</keyword>
<dbReference type="PANTHER" id="PTHR34976:SF2">
    <property type="entry name" value="TYPE VII SECRETION SYSTEM PROTEIN ESSD"/>
    <property type="match status" value="1"/>
</dbReference>
<feature type="domain" description="LXG" evidence="6">
    <location>
        <begin position="14"/>
        <end position="248"/>
    </location>
</feature>
<name>A0ABT4WYE8_9BACI</name>
<dbReference type="Pfam" id="PF04740">
    <property type="entry name" value="LXG"/>
    <property type="match status" value="1"/>
</dbReference>
<dbReference type="RefSeq" id="WP_271338927.1">
    <property type="nucleotide sequence ID" value="NZ_JAQKAB010000001.1"/>
</dbReference>
<evidence type="ECO:0000256" key="5">
    <source>
        <dbReference type="SAM" id="MobiDB-lite"/>
    </source>
</evidence>
<evidence type="ECO:0000259" key="6">
    <source>
        <dbReference type="PROSITE" id="PS51756"/>
    </source>
</evidence>